<feature type="signal peptide" evidence="4">
    <location>
        <begin position="1"/>
        <end position="25"/>
    </location>
</feature>
<evidence type="ECO:0000313" key="6">
    <source>
        <dbReference type="Proteomes" id="UP001186944"/>
    </source>
</evidence>
<proteinExistence type="predicted"/>
<dbReference type="InterPro" id="IPR036383">
    <property type="entry name" value="TSP1_rpt_sf"/>
</dbReference>
<keyword evidence="2" id="KW-1015">Disulfide bond</keyword>
<dbReference type="InterPro" id="IPR052065">
    <property type="entry name" value="Compl_asym_regulator"/>
</dbReference>
<keyword evidence="6" id="KW-1185">Reference proteome</keyword>
<dbReference type="InterPro" id="IPR000884">
    <property type="entry name" value="TSP1_rpt"/>
</dbReference>
<dbReference type="AlphaFoldDB" id="A0AA88YKZ1"/>
<reference evidence="5" key="1">
    <citation type="submission" date="2019-08" db="EMBL/GenBank/DDBJ databases">
        <title>The improved chromosome-level genome for the pearl oyster Pinctada fucata martensii using PacBio sequencing and Hi-C.</title>
        <authorList>
            <person name="Zheng Z."/>
        </authorList>
    </citation>
    <scope>NUCLEOTIDE SEQUENCE</scope>
    <source>
        <strain evidence="5">ZZ-2019</strain>
        <tissue evidence="5">Adductor muscle</tissue>
    </source>
</reference>
<evidence type="ECO:0000313" key="5">
    <source>
        <dbReference type="EMBL" id="KAK3106961.1"/>
    </source>
</evidence>
<gene>
    <name evidence="5" type="ORF">FSP39_003994</name>
</gene>
<sequence>MLPASNNITLHWILIFYLLLLSVDGQWTAWSIWTQYSTCSLTCGGGYQMRDRSRDCTDPPPQNGGLPCLGNDYETETQECQTQPCPIDGGWTIWGPWSSYDTCTKTCNTGSQTSNRGRTCTNPTPQHNGAQCTGLDSDQRTSACNTNACPIDGVWSEWTAWAPATTCTKTCDSGTQDHSRSRTCTNPAPQNGGTDCPGQYQAFDTRWCNQQACPRKYCLDYSLISWNNGNG</sequence>
<organism evidence="5 6">
    <name type="scientific">Pinctada imbricata</name>
    <name type="common">Atlantic pearl-oyster</name>
    <name type="synonym">Pinctada martensii</name>
    <dbReference type="NCBI Taxonomy" id="66713"/>
    <lineage>
        <taxon>Eukaryota</taxon>
        <taxon>Metazoa</taxon>
        <taxon>Spiralia</taxon>
        <taxon>Lophotrochozoa</taxon>
        <taxon>Mollusca</taxon>
        <taxon>Bivalvia</taxon>
        <taxon>Autobranchia</taxon>
        <taxon>Pteriomorphia</taxon>
        <taxon>Pterioida</taxon>
        <taxon>Pterioidea</taxon>
        <taxon>Pteriidae</taxon>
        <taxon>Pinctada</taxon>
    </lineage>
</organism>
<dbReference type="SMART" id="SM00209">
    <property type="entry name" value="TSP1"/>
    <property type="match status" value="3"/>
</dbReference>
<evidence type="ECO:0000256" key="3">
    <source>
        <dbReference type="SAM" id="MobiDB-lite"/>
    </source>
</evidence>
<dbReference type="Proteomes" id="UP001186944">
    <property type="component" value="Unassembled WGS sequence"/>
</dbReference>
<keyword evidence="1" id="KW-0677">Repeat</keyword>
<name>A0AA88YKZ1_PINIB</name>
<accession>A0AA88YKZ1</accession>
<dbReference type="PROSITE" id="PS50092">
    <property type="entry name" value="TSP1"/>
    <property type="match status" value="3"/>
</dbReference>
<dbReference type="SUPFAM" id="SSF82895">
    <property type="entry name" value="TSP-1 type 1 repeat"/>
    <property type="match status" value="3"/>
</dbReference>
<dbReference type="PANTHER" id="PTHR22906:SF21">
    <property type="entry name" value="SEMA DOMAIN-CONTAINING PROTEIN"/>
    <property type="match status" value="1"/>
</dbReference>
<feature type="compositionally biased region" description="Polar residues" evidence="3">
    <location>
        <begin position="181"/>
        <end position="193"/>
    </location>
</feature>
<dbReference type="FunFam" id="2.20.100.10:FF:000001">
    <property type="entry name" value="semaphorin-5A isoform X1"/>
    <property type="match status" value="3"/>
</dbReference>
<dbReference type="PANTHER" id="PTHR22906">
    <property type="entry name" value="PROPERDIN"/>
    <property type="match status" value="1"/>
</dbReference>
<comment type="caution">
    <text evidence="5">The sequence shown here is derived from an EMBL/GenBank/DDBJ whole genome shotgun (WGS) entry which is preliminary data.</text>
</comment>
<dbReference type="Gene3D" id="2.20.100.10">
    <property type="entry name" value="Thrombospondin type-1 (TSP1) repeat"/>
    <property type="match status" value="3"/>
</dbReference>
<evidence type="ECO:0000256" key="4">
    <source>
        <dbReference type="SAM" id="SignalP"/>
    </source>
</evidence>
<keyword evidence="4" id="KW-0732">Signal</keyword>
<evidence type="ECO:0000256" key="2">
    <source>
        <dbReference type="ARBA" id="ARBA00023157"/>
    </source>
</evidence>
<evidence type="ECO:0000256" key="1">
    <source>
        <dbReference type="ARBA" id="ARBA00022737"/>
    </source>
</evidence>
<dbReference type="EMBL" id="VSWD01000002">
    <property type="protein sequence ID" value="KAK3106961.1"/>
    <property type="molecule type" value="Genomic_DNA"/>
</dbReference>
<feature type="chain" id="PRO_5041648316" evidence="4">
    <location>
        <begin position="26"/>
        <end position="231"/>
    </location>
</feature>
<protein>
    <submittedName>
        <fullName evidence="5">Uncharacterized protein</fullName>
    </submittedName>
</protein>
<dbReference type="Pfam" id="PF00090">
    <property type="entry name" value="TSP_1"/>
    <property type="match status" value="3"/>
</dbReference>
<feature type="region of interest" description="Disordered" evidence="3">
    <location>
        <begin position="172"/>
        <end position="193"/>
    </location>
</feature>